<dbReference type="Pfam" id="PF00571">
    <property type="entry name" value="CBS"/>
    <property type="match status" value="1"/>
</dbReference>
<dbReference type="InterPro" id="IPR002550">
    <property type="entry name" value="CNNM"/>
</dbReference>
<keyword evidence="2 8" id="KW-0812">Transmembrane</keyword>
<evidence type="ECO:0000256" key="3">
    <source>
        <dbReference type="ARBA" id="ARBA00022737"/>
    </source>
</evidence>
<keyword evidence="5 7" id="KW-0129">CBS domain</keyword>
<sequence>MGLVLLYLTIALSLSFLCSILEAVLLSTPMSYISTKEKTHGKSAILLKKFKQDIDRPIAAILSLNTIAHTVGAAGVGAEAVKIFGEAYFGVISAILTILILVLSEIIPKTIGACYWRTLALPSARIINFLIIICYPLVWLSELITRLFSSGKQELSVSREEVSAMISIGVEEGVFQMKENKMIQNLIKLDKVKSQSIMTPRTVVATAPESMSLKEFYQDGKYKFYSRIPIYNDSEDYITGYVLRQTVLEKLAEDRFDMCLKDVARPILSFPENSSVSTVWEQMLEKKEHISILIDEYGCFWGIVTMEDIIETALGFEIVDEKDSVTDMQKLARDKWQKKLAETKIRKVCHNAVLSQFSSSREEEYP</sequence>
<feature type="transmembrane region" description="Helical" evidence="9">
    <location>
        <begin position="58"/>
        <end position="81"/>
    </location>
</feature>
<dbReference type="InterPro" id="IPR044751">
    <property type="entry name" value="Ion_transp-like_CBS"/>
</dbReference>
<comment type="subcellular location">
    <subcellularLocation>
        <location evidence="1">Membrane</location>
        <topology evidence="1">Multi-pass membrane protein</topology>
    </subcellularLocation>
</comment>
<keyword evidence="6 8" id="KW-0472">Membrane</keyword>
<evidence type="ECO:0000259" key="11">
    <source>
        <dbReference type="PROSITE" id="PS51846"/>
    </source>
</evidence>
<evidence type="ECO:0000256" key="8">
    <source>
        <dbReference type="PROSITE-ProRule" id="PRU01193"/>
    </source>
</evidence>
<feature type="domain" description="CBS" evidence="10">
    <location>
        <begin position="263"/>
        <end position="321"/>
    </location>
</feature>
<dbReference type="PROSITE" id="PS51371">
    <property type="entry name" value="CBS"/>
    <property type="match status" value="1"/>
</dbReference>
<dbReference type="EMBL" id="JARFID010000003">
    <property type="protein sequence ID" value="MDE8693361.1"/>
    <property type="molecule type" value="Genomic_DNA"/>
</dbReference>
<proteinExistence type="predicted"/>
<organism evidence="12 13">
    <name type="scientific">Bacteroides cellulosilyticus</name>
    <dbReference type="NCBI Taxonomy" id="246787"/>
    <lineage>
        <taxon>Bacteria</taxon>
        <taxon>Pseudomonadati</taxon>
        <taxon>Bacteroidota</taxon>
        <taxon>Bacteroidia</taxon>
        <taxon>Bacteroidales</taxon>
        <taxon>Bacteroidaceae</taxon>
        <taxon>Bacteroides</taxon>
    </lineage>
</organism>
<evidence type="ECO:0000313" key="12">
    <source>
        <dbReference type="EMBL" id="MDE8693361.1"/>
    </source>
</evidence>
<evidence type="ECO:0000256" key="5">
    <source>
        <dbReference type="ARBA" id="ARBA00023122"/>
    </source>
</evidence>
<evidence type="ECO:0000256" key="7">
    <source>
        <dbReference type="PROSITE-ProRule" id="PRU00703"/>
    </source>
</evidence>
<keyword evidence="4 8" id="KW-1133">Transmembrane helix</keyword>
<evidence type="ECO:0000256" key="4">
    <source>
        <dbReference type="ARBA" id="ARBA00022989"/>
    </source>
</evidence>
<dbReference type="InterPro" id="IPR046342">
    <property type="entry name" value="CBS_dom_sf"/>
</dbReference>
<evidence type="ECO:0000256" key="9">
    <source>
        <dbReference type="SAM" id="Phobius"/>
    </source>
</evidence>
<dbReference type="PANTHER" id="PTHR22777:SF4">
    <property type="entry name" value="UPF0053 PROTEIN SLL1254"/>
    <property type="match status" value="1"/>
</dbReference>
<dbReference type="RefSeq" id="WP_256141669.1">
    <property type="nucleotide sequence ID" value="NZ_JANFZY010000034.1"/>
</dbReference>
<comment type="caution">
    <text evidence="12">The sequence shown here is derived from an EMBL/GenBank/DDBJ whole genome shotgun (WGS) entry which is preliminary data.</text>
</comment>
<dbReference type="SUPFAM" id="SSF54631">
    <property type="entry name" value="CBS-domain pair"/>
    <property type="match status" value="1"/>
</dbReference>
<dbReference type="Pfam" id="PF01595">
    <property type="entry name" value="CNNM"/>
    <property type="match status" value="1"/>
</dbReference>
<dbReference type="InterPro" id="IPR000644">
    <property type="entry name" value="CBS_dom"/>
</dbReference>
<name>A0AAW6LV90_9BACE</name>
<dbReference type="Proteomes" id="UP001221924">
    <property type="component" value="Unassembled WGS sequence"/>
</dbReference>
<protein>
    <submittedName>
        <fullName evidence="12">Hemolysin family protein</fullName>
    </submittedName>
</protein>
<feature type="transmembrane region" description="Helical" evidence="9">
    <location>
        <begin position="87"/>
        <end position="107"/>
    </location>
</feature>
<evidence type="ECO:0000259" key="10">
    <source>
        <dbReference type="PROSITE" id="PS51371"/>
    </source>
</evidence>
<keyword evidence="3" id="KW-0677">Repeat</keyword>
<feature type="transmembrane region" description="Helical" evidence="9">
    <location>
        <begin position="119"/>
        <end position="140"/>
    </location>
</feature>
<reference evidence="12" key="1">
    <citation type="submission" date="2023-03" db="EMBL/GenBank/DDBJ databases">
        <title>DFI Biobank Strains.</title>
        <authorList>
            <person name="Mostad J."/>
            <person name="Paddock L."/>
            <person name="Medina S."/>
            <person name="Waligurski E."/>
            <person name="Barat B."/>
            <person name="Smith R."/>
            <person name="Burgo V."/>
            <person name="Metcalfe C."/>
            <person name="Woodson C."/>
            <person name="Sundararajan A."/>
            <person name="Ramaswamy R."/>
            <person name="Lin H."/>
            <person name="Pamer E.G."/>
        </authorList>
    </citation>
    <scope>NUCLEOTIDE SEQUENCE</scope>
    <source>
        <strain evidence="12">DFI.9.5</strain>
    </source>
</reference>
<dbReference type="PROSITE" id="PS51846">
    <property type="entry name" value="CNNM"/>
    <property type="match status" value="1"/>
</dbReference>
<dbReference type="AlphaFoldDB" id="A0AAW6LV90"/>
<evidence type="ECO:0000256" key="6">
    <source>
        <dbReference type="ARBA" id="ARBA00023136"/>
    </source>
</evidence>
<dbReference type="PANTHER" id="PTHR22777">
    <property type="entry name" value="HEMOLYSIN-RELATED"/>
    <property type="match status" value="1"/>
</dbReference>
<evidence type="ECO:0000256" key="1">
    <source>
        <dbReference type="ARBA" id="ARBA00004141"/>
    </source>
</evidence>
<dbReference type="Gene3D" id="3.10.580.10">
    <property type="entry name" value="CBS-domain"/>
    <property type="match status" value="1"/>
</dbReference>
<feature type="transmembrane region" description="Helical" evidence="9">
    <location>
        <begin position="6"/>
        <end position="26"/>
    </location>
</feature>
<gene>
    <name evidence="12" type="ORF">PZH42_04530</name>
</gene>
<dbReference type="CDD" id="cd04590">
    <property type="entry name" value="CBS_pair_CorC_HlyC_assoc"/>
    <property type="match status" value="1"/>
</dbReference>
<evidence type="ECO:0000256" key="2">
    <source>
        <dbReference type="ARBA" id="ARBA00022692"/>
    </source>
</evidence>
<feature type="domain" description="CNNM transmembrane" evidence="11">
    <location>
        <begin position="1"/>
        <end position="179"/>
    </location>
</feature>
<accession>A0AAW6LV90</accession>
<evidence type="ECO:0000313" key="13">
    <source>
        <dbReference type="Proteomes" id="UP001221924"/>
    </source>
</evidence>
<dbReference type="GO" id="GO:0005886">
    <property type="term" value="C:plasma membrane"/>
    <property type="evidence" value="ECO:0007669"/>
    <property type="project" value="TreeGrafter"/>
</dbReference>